<sequence>MSLLATALSAFLLYVLLVAARDFLSTGTVWLPKLFRKARPSAFVPWHVAATYLLGVLCLAAGAACSAYAATLNAKYKPTSAVLLIVGGALVFLYRLSLPFAGGVILLVGSLVVLTFARHRKALFGALVFVALALFAAGFAVF</sequence>
<gene>
    <name evidence="2" type="ORF">FSC37_13380</name>
</gene>
<accession>A0A5C6U0L5</accession>
<keyword evidence="1" id="KW-0812">Transmembrane</keyword>
<organism evidence="2 3">
    <name type="scientific">Piscinibacter aquaticus</name>
    <dbReference type="NCBI Taxonomy" id="392597"/>
    <lineage>
        <taxon>Bacteria</taxon>
        <taxon>Pseudomonadati</taxon>
        <taxon>Pseudomonadota</taxon>
        <taxon>Betaproteobacteria</taxon>
        <taxon>Burkholderiales</taxon>
        <taxon>Sphaerotilaceae</taxon>
        <taxon>Piscinibacter</taxon>
    </lineage>
</organism>
<evidence type="ECO:0000313" key="3">
    <source>
        <dbReference type="Proteomes" id="UP000321832"/>
    </source>
</evidence>
<evidence type="ECO:0000256" key="1">
    <source>
        <dbReference type="SAM" id="Phobius"/>
    </source>
</evidence>
<feature type="transmembrane region" description="Helical" evidence="1">
    <location>
        <begin position="122"/>
        <end position="141"/>
    </location>
</feature>
<feature type="transmembrane region" description="Helical" evidence="1">
    <location>
        <begin position="76"/>
        <end position="94"/>
    </location>
</feature>
<keyword evidence="3" id="KW-1185">Reference proteome</keyword>
<keyword evidence="1" id="KW-0472">Membrane</keyword>
<keyword evidence="1" id="KW-1133">Transmembrane helix</keyword>
<comment type="caution">
    <text evidence="2">The sequence shown here is derived from an EMBL/GenBank/DDBJ whole genome shotgun (WGS) entry which is preliminary data.</text>
</comment>
<feature type="transmembrane region" description="Helical" evidence="1">
    <location>
        <begin position="44"/>
        <end position="69"/>
    </location>
</feature>
<dbReference type="AlphaFoldDB" id="A0A5C6U0L5"/>
<dbReference type="Proteomes" id="UP000321832">
    <property type="component" value="Unassembled WGS sequence"/>
</dbReference>
<feature type="transmembrane region" description="Helical" evidence="1">
    <location>
        <begin position="100"/>
        <end position="117"/>
    </location>
</feature>
<reference evidence="2 3" key="1">
    <citation type="submission" date="2019-08" db="EMBL/GenBank/DDBJ databases">
        <authorList>
            <person name="Khan S.A."/>
            <person name="Jeon C.O."/>
            <person name="Jeong S.E."/>
        </authorList>
    </citation>
    <scope>NUCLEOTIDE SEQUENCE [LARGE SCALE GENOMIC DNA]</scope>
    <source>
        <strain evidence="3">IMCC1728</strain>
    </source>
</reference>
<name>A0A5C6U0L5_9BURK</name>
<protein>
    <submittedName>
        <fullName evidence="2">Uncharacterized protein</fullName>
    </submittedName>
</protein>
<proteinExistence type="predicted"/>
<evidence type="ECO:0000313" key="2">
    <source>
        <dbReference type="EMBL" id="TXC66474.1"/>
    </source>
</evidence>
<dbReference type="EMBL" id="VOPW01000001">
    <property type="protein sequence ID" value="TXC66474.1"/>
    <property type="molecule type" value="Genomic_DNA"/>
</dbReference>